<keyword evidence="3" id="KW-0949">S-adenosyl-L-methionine</keyword>
<protein>
    <submittedName>
        <fullName evidence="5">Putative S-adenosyl-L-methionine-dependent methyltransferase TehB</fullName>
        <ecNumber evidence="5">2.1.1.-</ecNumber>
    </submittedName>
</protein>
<name>A0A0P1H949_9RHOB</name>
<dbReference type="InterPro" id="IPR041698">
    <property type="entry name" value="Methyltransf_25"/>
</dbReference>
<evidence type="ECO:0000256" key="2">
    <source>
        <dbReference type="ARBA" id="ARBA00022679"/>
    </source>
</evidence>
<evidence type="ECO:0000259" key="4">
    <source>
        <dbReference type="Pfam" id="PF13649"/>
    </source>
</evidence>
<dbReference type="InterPro" id="IPR029063">
    <property type="entry name" value="SAM-dependent_MTases_sf"/>
</dbReference>
<dbReference type="PANTHER" id="PTHR43464">
    <property type="entry name" value="METHYLTRANSFERASE"/>
    <property type="match status" value="1"/>
</dbReference>
<gene>
    <name evidence="5" type="primary">tehB</name>
    <name evidence="5" type="ORF">PHA8399_01883</name>
</gene>
<evidence type="ECO:0000256" key="3">
    <source>
        <dbReference type="ARBA" id="ARBA00022691"/>
    </source>
</evidence>
<accession>A0A0P1H949</accession>
<dbReference type="SUPFAM" id="SSF53335">
    <property type="entry name" value="S-adenosyl-L-methionine-dependent methyltransferases"/>
    <property type="match status" value="1"/>
</dbReference>
<dbReference type="EMBL" id="CYSR01000021">
    <property type="protein sequence ID" value="CUH99757.1"/>
    <property type="molecule type" value="Genomic_DNA"/>
</dbReference>
<dbReference type="Pfam" id="PF13649">
    <property type="entry name" value="Methyltransf_25"/>
    <property type="match status" value="1"/>
</dbReference>
<keyword evidence="2 5" id="KW-0808">Transferase</keyword>
<dbReference type="GO" id="GO:0032259">
    <property type="term" value="P:methylation"/>
    <property type="evidence" value="ECO:0007669"/>
    <property type="project" value="UniProtKB-KW"/>
</dbReference>
<evidence type="ECO:0000313" key="6">
    <source>
        <dbReference type="Proteomes" id="UP000051326"/>
    </source>
</evidence>
<dbReference type="CDD" id="cd02440">
    <property type="entry name" value="AdoMet_MTases"/>
    <property type="match status" value="1"/>
</dbReference>
<evidence type="ECO:0000313" key="5">
    <source>
        <dbReference type="EMBL" id="CUH99757.1"/>
    </source>
</evidence>
<reference evidence="5 6" key="1">
    <citation type="submission" date="2015-09" db="EMBL/GenBank/DDBJ databases">
        <authorList>
            <consortium name="Swine Surveillance"/>
        </authorList>
    </citation>
    <scope>NUCLEOTIDE SEQUENCE [LARGE SCALE GENOMIC DNA]</scope>
    <source>
        <strain evidence="5 6">CECT 8399</strain>
    </source>
</reference>
<proteinExistence type="predicted"/>
<feature type="domain" description="Methyltransferase" evidence="4">
    <location>
        <begin position="37"/>
        <end position="130"/>
    </location>
</feature>
<keyword evidence="1 5" id="KW-0489">Methyltransferase</keyword>
<dbReference type="Gene3D" id="3.40.50.150">
    <property type="entry name" value="Vaccinia Virus protein VP39"/>
    <property type="match status" value="1"/>
</dbReference>
<evidence type="ECO:0000256" key="1">
    <source>
        <dbReference type="ARBA" id="ARBA00022603"/>
    </source>
</evidence>
<organism evidence="5 6">
    <name type="scientific">Leisingera aquaemixtae</name>
    <dbReference type="NCBI Taxonomy" id="1396826"/>
    <lineage>
        <taxon>Bacteria</taxon>
        <taxon>Pseudomonadati</taxon>
        <taxon>Pseudomonadota</taxon>
        <taxon>Alphaproteobacteria</taxon>
        <taxon>Rhodobacterales</taxon>
        <taxon>Roseobacteraceae</taxon>
        <taxon>Leisingera</taxon>
    </lineage>
</organism>
<dbReference type="EC" id="2.1.1.-" evidence="5"/>
<dbReference type="Proteomes" id="UP000051326">
    <property type="component" value="Unassembled WGS sequence"/>
</dbReference>
<dbReference type="RefSeq" id="WP_058285884.1">
    <property type="nucleotide sequence ID" value="NZ_CYSR01000021.1"/>
</dbReference>
<dbReference type="PANTHER" id="PTHR43464:SF19">
    <property type="entry name" value="UBIQUINONE BIOSYNTHESIS O-METHYLTRANSFERASE, MITOCHONDRIAL"/>
    <property type="match status" value="1"/>
</dbReference>
<dbReference type="GO" id="GO:0008168">
    <property type="term" value="F:methyltransferase activity"/>
    <property type="evidence" value="ECO:0007669"/>
    <property type="project" value="UniProtKB-KW"/>
</dbReference>
<sequence length="170" mass="18939">MAYDYDKLYRETPDALGAPSAAFTAFFDRLDARGLDVLDAGCGQGRDALFIAHMGHRVTGVDISPHGIRHLLAAAQRENLAITGIAADLTVWAPDKDYDILLFDRTLHMLAAPQRRALLTRCLPHLRPGGWVLISDEQRNLKEFRQVFASQSGGWHTDQNSRGLLFVRRG</sequence>
<dbReference type="AlphaFoldDB" id="A0A0P1H949"/>